<name>A0AAW0RH12_9HYPO</name>
<sequence>MHITLSHANPTLDEENDEDYRVRCYTWIKAHLAVDGENRHSSEGLTFHGCRIAPSPGVTLHHAIAPYLKVSFLITADPENPADFSAACFPTPAGSSRDADANQAMVFAPEGSLLVQASARPNNTALTIR</sequence>
<reference evidence="1 2" key="1">
    <citation type="submission" date="2020-02" db="EMBL/GenBank/DDBJ databases">
        <title>Comparative genomics of the hypocrealean fungal genus Beauvera.</title>
        <authorList>
            <person name="Showalter D.N."/>
            <person name="Bushley K.E."/>
            <person name="Rehner S.A."/>
        </authorList>
    </citation>
    <scope>NUCLEOTIDE SEQUENCE [LARGE SCALE GENOMIC DNA]</scope>
    <source>
        <strain evidence="1 2">ARSEF4384</strain>
    </source>
</reference>
<dbReference type="EMBL" id="JAAHCF010001100">
    <property type="protein sequence ID" value="KAK8141226.1"/>
    <property type="molecule type" value="Genomic_DNA"/>
</dbReference>
<proteinExistence type="predicted"/>
<comment type="caution">
    <text evidence="1">The sequence shown here is derived from an EMBL/GenBank/DDBJ whole genome shotgun (WGS) entry which is preliminary data.</text>
</comment>
<organism evidence="1 2">
    <name type="scientific">Beauveria asiatica</name>
    <dbReference type="NCBI Taxonomy" id="1069075"/>
    <lineage>
        <taxon>Eukaryota</taxon>
        <taxon>Fungi</taxon>
        <taxon>Dikarya</taxon>
        <taxon>Ascomycota</taxon>
        <taxon>Pezizomycotina</taxon>
        <taxon>Sordariomycetes</taxon>
        <taxon>Hypocreomycetidae</taxon>
        <taxon>Hypocreales</taxon>
        <taxon>Cordycipitaceae</taxon>
        <taxon>Beauveria</taxon>
    </lineage>
</organism>
<evidence type="ECO:0000313" key="2">
    <source>
        <dbReference type="Proteomes" id="UP001397290"/>
    </source>
</evidence>
<protein>
    <submittedName>
        <fullName evidence="1">Uncharacterized protein</fullName>
    </submittedName>
</protein>
<dbReference type="AlphaFoldDB" id="A0AAW0RH12"/>
<dbReference type="Proteomes" id="UP001397290">
    <property type="component" value="Unassembled WGS sequence"/>
</dbReference>
<keyword evidence="2" id="KW-1185">Reference proteome</keyword>
<gene>
    <name evidence="1" type="ORF">G3M48_000523</name>
</gene>
<accession>A0AAW0RH12</accession>
<evidence type="ECO:0000313" key="1">
    <source>
        <dbReference type="EMBL" id="KAK8141226.1"/>
    </source>
</evidence>